<keyword evidence="4" id="KW-0472">Membrane</keyword>
<evidence type="ECO:0000256" key="4">
    <source>
        <dbReference type="SAM" id="Phobius"/>
    </source>
</evidence>
<protein>
    <submittedName>
        <fullName evidence="5">Polyprenyl synthetase family protein</fullName>
    </submittedName>
</protein>
<sequence>MTRTGAVTKLDEWGWLTESQAAVRPAMAAAVGHLRPQMRKVCEYQLGWRDDAGRPVQVGSGKLIRPTLTLVSAAAVGGAVESALPAAVAVELMHNCTLLQDDVMDQDLVRRHRPTAWAIFGPSAAVLAGDALLALAFAVLARTPGQLAGPAAAQLARTTDELIEGQALDLSFEQATGVSVADTVRMSAAKTAALLGCACALGGLYGGADEPTRALLDRYGRHLGMAFQHRDDLLGIWGDPDRTGKPAMADLRRRKKSLPVVAALAADNPAATRLRARYADPAPCTDPDDLRELASLVEEAGGRNWSERAAEEELRLAAGVLGELGRLGVATDRLASIGELIVTREA</sequence>
<feature type="transmembrane region" description="Helical" evidence="4">
    <location>
        <begin position="116"/>
        <end position="140"/>
    </location>
</feature>
<evidence type="ECO:0000256" key="1">
    <source>
        <dbReference type="ARBA" id="ARBA00022723"/>
    </source>
</evidence>
<name>A0ABU7RY90_9ACTN</name>
<dbReference type="RefSeq" id="WP_331216578.1">
    <property type="nucleotide sequence ID" value="NZ_JAZGQK010000021.1"/>
</dbReference>
<keyword evidence="3" id="KW-0808">Transferase</keyword>
<keyword evidence="4" id="KW-0812">Transmembrane</keyword>
<comment type="caution">
    <text evidence="5">The sequence shown here is derived from an EMBL/GenBank/DDBJ whole genome shotgun (WGS) entry which is preliminary data.</text>
</comment>
<dbReference type="EMBL" id="JAZGQK010000021">
    <property type="protein sequence ID" value="MEE6261493.1"/>
    <property type="molecule type" value="Genomic_DNA"/>
</dbReference>
<dbReference type="InterPro" id="IPR008949">
    <property type="entry name" value="Isoprenoid_synthase_dom_sf"/>
</dbReference>
<evidence type="ECO:0000313" key="6">
    <source>
        <dbReference type="Proteomes" id="UP001332243"/>
    </source>
</evidence>
<evidence type="ECO:0000256" key="2">
    <source>
        <dbReference type="ARBA" id="ARBA00022842"/>
    </source>
</evidence>
<dbReference type="InterPro" id="IPR000092">
    <property type="entry name" value="Polyprenyl_synt"/>
</dbReference>
<reference evidence="5 6" key="1">
    <citation type="submission" date="2024-01" db="EMBL/GenBank/DDBJ databases">
        <title>Genome insights into Plantactinospora sonchi sp. nov.</title>
        <authorList>
            <person name="Wang L."/>
        </authorList>
    </citation>
    <scope>NUCLEOTIDE SEQUENCE [LARGE SCALE GENOMIC DNA]</scope>
    <source>
        <strain evidence="5 6">NEAU-QY2</strain>
    </source>
</reference>
<dbReference type="Gene3D" id="1.10.600.10">
    <property type="entry name" value="Farnesyl Diphosphate Synthase"/>
    <property type="match status" value="1"/>
</dbReference>
<keyword evidence="4" id="KW-1133">Transmembrane helix</keyword>
<keyword evidence="6" id="KW-1185">Reference proteome</keyword>
<comment type="similarity">
    <text evidence="3">Belongs to the FPP/GGPP synthase family.</text>
</comment>
<evidence type="ECO:0000256" key="3">
    <source>
        <dbReference type="RuleBase" id="RU004466"/>
    </source>
</evidence>
<dbReference type="PANTHER" id="PTHR12001:SF86">
    <property type="entry name" value="GERANYLGERANYL DIPHOSPHATE SYNTHASE"/>
    <property type="match status" value="1"/>
</dbReference>
<dbReference type="CDD" id="cd00685">
    <property type="entry name" value="Trans_IPPS_HT"/>
    <property type="match status" value="1"/>
</dbReference>
<dbReference type="PROSITE" id="PS00723">
    <property type="entry name" value="POLYPRENYL_SYNTHASE_1"/>
    <property type="match status" value="1"/>
</dbReference>
<proteinExistence type="inferred from homology"/>
<accession>A0ABU7RY90</accession>
<dbReference type="Proteomes" id="UP001332243">
    <property type="component" value="Unassembled WGS sequence"/>
</dbReference>
<evidence type="ECO:0000313" key="5">
    <source>
        <dbReference type="EMBL" id="MEE6261493.1"/>
    </source>
</evidence>
<keyword evidence="2" id="KW-0460">Magnesium</keyword>
<dbReference type="InterPro" id="IPR033749">
    <property type="entry name" value="Polyprenyl_synt_CS"/>
</dbReference>
<dbReference type="SFLD" id="SFLDS00005">
    <property type="entry name" value="Isoprenoid_Synthase_Type_I"/>
    <property type="match status" value="1"/>
</dbReference>
<dbReference type="PANTHER" id="PTHR12001">
    <property type="entry name" value="GERANYLGERANYL PYROPHOSPHATE SYNTHASE"/>
    <property type="match status" value="1"/>
</dbReference>
<organism evidence="5 6">
    <name type="scientific">Plantactinospora sonchi</name>
    <dbReference type="NCBI Taxonomy" id="1544735"/>
    <lineage>
        <taxon>Bacteria</taxon>
        <taxon>Bacillati</taxon>
        <taxon>Actinomycetota</taxon>
        <taxon>Actinomycetes</taxon>
        <taxon>Micromonosporales</taxon>
        <taxon>Micromonosporaceae</taxon>
        <taxon>Plantactinospora</taxon>
    </lineage>
</organism>
<dbReference type="Pfam" id="PF00348">
    <property type="entry name" value="polyprenyl_synt"/>
    <property type="match status" value="1"/>
</dbReference>
<gene>
    <name evidence="5" type="ORF">V1633_23700</name>
</gene>
<dbReference type="SUPFAM" id="SSF48576">
    <property type="entry name" value="Terpenoid synthases"/>
    <property type="match status" value="1"/>
</dbReference>
<keyword evidence="1" id="KW-0479">Metal-binding</keyword>